<protein>
    <recommendedName>
        <fullName evidence="4">Transglycosylase associated protein</fullName>
    </recommendedName>
</protein>
<keyword evidence="1" id="KW-1133">Transmembrane helix</keyword>
<feature type="transmembrane region" description="Helical" evidence="1">
    <location>
        <begin position="6"/>
        <end position="27"/>
    </location>
</feature>
<dbReference type="EMBL" id="VNHY01000002">
    <property type="protein sequence ID" value="TYP93509.1"/>
    <property type="molecule type" value="Genomic_DNA"/>
</dbReference>
<dbReference type="Proteomes" id="UP000324595">
    <property type="component" value="Unassembled WGS sequence"/>
</dbReference>
<feature type="transmembrane region" description="Helical" evidence="1">
    <location>
        <begin position="34"/>
        <end position="55"/>
    </location>
</feature>
<feature type="transmembrane region" description="Helical" evidence="1">
    <location>
        <begin position="61"/>
        <end position="79"/>
    </location>
</feature>
<name>A0A5D3YMY6_9BACT</name>
<sequence>MDVLDGATIFWLIALGMVIGAIAKLAMRNTTIGLFPNLVAGIAGSLIVGSITVLMQLPGGIVFAAVGSLAILFVMNVFYQQRETAH</sequence>
<keyword evidence="1" id="KW-0472">Membrane</keyword>
<gene>
    <name evidence="2" type="ORF">LX73_1213</name>
</gene>
<evidence type="ECO:0008006" key="4">
    <source>
        <dbReference type="Google" id="ProtNLM"/>
    </source>
</evidence>
<proteinExistence type="predicted"/>
<keyword evidence="3" id="KW-1185">Reference proteome</keyword>
<evidence type="ECO:0000313" key="3">
    <source>
        <dbReference type="Proteomes" id="UP000324595"/>
    </source>
</evidence>
<dbReference type="RefSeq" id="WP_148898572.1">
    <property type="nucleotide sequence ID" value="NZ_VNHY01000002.1"/>
</dbReference>
<evidence type="ECO:0000256" key="1">
    <source>
        <dbReference type="SAM" id="Phobius"/>
    </source>
</evidence>
<evidence type="ECO:0000313" key="2">
    <source>
        <dbReference type="EMBL" id="TYP93509.1"/>
    </source>
</evidence>
<dbReference type="OrthoDB" id="1525113at2"/>
<keyword evidence="1" id="KW-0812">Transmembrane</keyword>
<organism evidence="2 3">
    <name type="scientific">Fodinibius salinus</name>
    <dbReference type="NCBI Taxonomy" id="860790"/>
    <lineage>
        <taxon>Bacteria</taxon>
        <taxon>Pseudomonadati</taxon>
        <taxon>Balneolota</taxon>
        <taxon>Balneolia</taxon>
        <taxon>Balneolales</taxon>
        <taxon>Balneolaceae</taxon>
        <taxon>Fodinibius</taxon>
    </lineage>
</organism>
<reference evidence="2 3" key="1">
    <citation type="submission" date="2019-07" db="EMBL/GenBank/DDBJ databases">
        <title>Genomic Encyclopedia of Archaeal and Bacterial Type Strains, Phase II (KMG-II): from individual species to whole genera.</title>
        <authorList>
            <person name="Goeker M."/>
        </authorList>
    </citation>
    <scope>NUCLEOTIDE SEQUENCE [LARGE SCALE GENOMIC DNA]</scope>
    <source>
        <strain evidence="2 3">DSM 21935</strain>
    </source>
</reference>
<dbReference type="AlphaFoldDB" id="A0A5D3YMY6"/>
<comment type="caution">
    <text evidence="2">The sequence shown here is derived from an EMBL/GenBank/DDBJ whole genome shotgun (WGS) entry which is preliminary data.</text>
</comment>
<accession>A0A5D3YMY6</accession>